<dbReference type="GO" id="GO:0046983">
    <property type="term" value="F:protein dimerization activity"/>
    <property type="evidence" value="ECO:0007669"/>
    <property type="project" value="InterPro"/>
</dbReference>
<accession>A0A0L6UX35</accession>
<feature type="domain" description="HAT C-terminal dimerisation" evidence="1">
    <location>
        <begin position="5"/>
        <end position="74"/>
    </location>
</feature>
<dbReference type="PANTHER" id="PTHR47611:SF1">
    <property type="entry name" value="CCHC-TYPE DOMAIN-CONTAINING PROTEIN"/>
    <property type="match status" value="1"/>
</dbReference>
<evidence type="ECO:0000259" key="1">
    <source>
        <dbReference type="Pfam" id="PF05699"/>
    </source>
</evidence>
<dbReference type="InterPro" id="IPR012337">
    <property type="entry name" value="RNaseH-like_sf"/>
</dbReference>
<dbReference type="InterPro" id="IPR008906">
    <property type="entry name" value="HATC_C_dom"/>
</dbReference>
<reference evidence="2 3" key="1">
    <citation type="submission" date="2015-08" db="EMBL/GenBank/DDBJ databases">
        <title>Next Generation Sequencing and Analysis of the Genome of Puccinia sorghi L Schw, the Causal Agent of Maize Common Rust.</title>
        <authorList>
            <person name="Rochi L."/>
            <person name="Burguener G."/>
            <person name="Darino M."/>
            <person name="Turjanski A."/>
            <person name="Kreff E."/>
            <person name="Dieguez M.J."/>
            <person name="Sacco F."/>
        </authorList>
    </citation>
    <scope>NUCLEOTIDE SEQUENCE [LARGE SCALE GENOMIC DNA]</scope>
    <source>
        <strain evidence="2 3">RO10H11247</strain>
    </source>
</reference>
<dbReference type="EMBL" id="LAVV01008328">
    <property type="protein sequence ID" value="KNZ53098.1"/>
    <property type="molecule type" value="Genomic_DNA"/>
</dbReference>
<proteinExistence type="predicted"/>
<organism evidence="2 3">
    <name type="scientific">Puccinia sorghi</name>
    <dbReference type="NCBI Taxonomy" id="27349"/>
    <lineage>
        <taxon>Eukaryota</taxon>
        <taxon>Fungi</taxon>
        <taxon>Dikarya</taxon>
        <taxon>Basidiomycota</taxon>
        <taxon>Pucciniomycotina</taxon>
        <taxon>Pucciniomycetes</taxon>
        <taxon>Pucciniales</taxon>
        <taxon>Pucciniaceae</taxon>
        <taxon>Puccinia</taxon>
    </lineage>
</organism>
<name>A0A0L6UX35_9BASI</name>
<evidence type="ECO:0000313" key="3">
    <source>
        <dbReference type="Proteomes" id="UP000037035"/>
    </source>
</evidence>
<dbReference type="AlphaFoldDB" id="A0A0L6UX35"/>
<dbReference type="OrthoDB" id="3264316at2759"/>
<dbReference type="Proteomes" id="UP000037035">
    <property type="component" value="Unassembled WGS sequence"/>
</dbReference>
<sequence>MEDTEPAEVNILSYWASRQKPCPTLAEMVCQYLSIPATSAASERVFSKGRRIVLWQRASLKPRSIEQLLCLKCWYQSFSSIF</sequence>
<gene>
    <name evidence="2" type="ORF">VP01_3343g2</name>
</gene>
<keyword evidence="3" id="KW-1185">Reference proteome</keyword>
<dbReference type="SUPFAM" id="SSF53098">
    <property type="entry name" value="Ribonuclease H-like"/>
    <property type="match status" value="1"/>
</dbReference>
<dbReference type="VEuPathDB" id="FungiDB:VP01_3343g2"/>
<dbReference type="Pfam" id="PF05699">
    <property type="entry name" value="Dimer_Tnp_hAT"/>
    <property type="match status" value="1"/>
</dbReference>
<protein>
    <recommendedName>
        <fullName evidence="1">HAT C-terminal dimerisation domain-containing protein</fullName>
    </recommendedName>
</protein>
<comment type="caution">
    <text evidence="2">The sequence shown here is derived from an EMBL/GenBank/DDBJ whole genome shotgun (WGS) entry which is preliminary data.</text>
</comment>
<dbReference type="PANTHER" id="PTHR47611">
    <property type="entry name" value="HAT DIMERISATION DOMAIN, C-TERMINAL"/>
    <property type="match status" value="1"/>
</dbReference>
<evidence type="ECO:0000313" key="2">
    <source>
        <dbReference type="EMBL" id="KNZ53098.1"/>
    </source>
</evidence>